<dbReference type="Gene3D" id="3.40.30.10">
    <property type="entry name" value="Glutaredoxin"/>
    <property type="match status" value="1"/>
</dbReference>
<dbReference type="EMBL" id="QOVF01000001">
    <property type="protein sequence ID" value="KAA0696408.1"/>
    <property type="molecule type" value="Genomic_DNA"/>
</dbReference>
<dbReference type="GO" id="GO:0016740">
    <property type="term" value="F:transferase activity"/>
    <property type="evidence" value="ECO:0007669"/>
    <property type="project" value="UniProtKB-KW"/>
</dbReference>
<dbReference type="Gene3D" id="1.20.1050.10">
    <property type="match status" value="1"/>
</dbReference>
<dbReference type="RefSeq" id="WP_149331374.1">
    <property type="nucleotide sequence ID" value="NZ_QOVF01000001.1"/>
</dbReference>
<reference evidence="3 4" key="1">
    <citation type="submission" date="2018-07" db="EMBL/GenBank/DDBJ databases">
        <title>Pseudomonas laoshanensis sp. nov., isolated from soil.</title>
        <authorList>
            <person name="Sun J."/>
            <person name="Yu L."/>
            <person name="Wang M."/>
            <person name="Zhang C."/>
        </authorList>
    </citation>
    <scope>NUCLEOTIDE SEQUENCE [LARGE SCALE GENOMIC DNA]</scope>
    <source>
        <strain evidence="3 4">Y22</strain>
    </source>
</reference>
<dbReference type="SFLD" id="SFLDG00358">
    <property type="entry name" value="Main_(cytGST)"/>
    <property type="match status" value="1"/>
</dbReference>
<accession>A0A7V7GVZ0</accession>
<dbReference type="InterPro" id="IPR050983">
    <property type="entry name" value="GST_Omega/HSP26"/>
</dbReference>
<dbReference type="InterPro" id="IPR004045">
    <property type="entry name" value="Glutathione_S-Trfase_N"/>
</dbReference>
<dbReference type="PROSITE" id="PS50404">
    <property type="entry name" value="GST_NTER"/>
    <property type="match status" value="1"/>
</dbReference>
<evidence type="ECO:0000313" key="4">
    <source>
        <dbReference type="Proteomes" id="UP000463138"/>
    </source>
</evidence>
<gene>
    <name evidence="3" type="ORF">DT594_03395</name>
</gene>
<dbReference type="OrthoDB" id="9782992at2"/>
<keyword evidence="4" id="KW-1185">Reference proteome</keyword>
<dbReference type="SUPFAM" id="SSF52833">
    <property type="entry name" value="Thioredoxin-like"/>
    <property type="match status" value="1"/>
</dbReference>
<dbReference type="InterPro" id="IPR010987">
    <property type="entry name" value="Glutathione-S-Trfase_C-like"/>
</dbReference>
<keyword evidence="3" id="KW-0808">Transferase</keyword>
<dbReference type="CDD" id="cd00570">
    <property type="entry name" value="GST_N_family"/>
    <property type="match status" value="1"/>
</dbReference>
<name>A0A7V7GVZ0_9GAMM</name>
<dbReference type="PANTHER" id="PTHR43968:SF6">
    <property type="entry name" value="GLUTATHIONE S-TRANSFERASE OMEGA"/>
    <property type="match status" value="1"/>
</dbReference>
<feature type="domain" description="GST C-terminal" evidence="2">
    <location>
        <begin position="84"/>
        <end position="215"/>
    </location>
</feature>
<dbReference type="CDD" id="cd00299">
    <property type="entry name" value="GST_C_family"/>
    <property type="match status" value="1"/>
</dbReference>
<evidence type="ECO:0000259" key="1">
    <source>
        <dbReference type="PROSITE" id="PS50404"/>
    </source>
</evidence>
<proteinExistence type="predicted"/>
<dbReference type="InterPro" id="IPR036249">
    <property type="entry name" value="Thioredoxin-like_sf"/>
</dbReference>
<dbReference type="PANTHER" id="PTHR43968">
    <property type="match status" value="1"/>
</dbReference>
<sequence>MALTLYGAILSPFVRKIRIQLGEQGIAHEHVAVPPMQQPDWYYAISPLGRIPAIQDGDLALADSAVIAQYLHETYPGATLYGHNPAEAARVRWLEKYADYELAAFATFTVFSQRFLEPLKGGQTDEQAVERALQTQLPPLFDYLEKELGEQRYFLGEVFSIADIAVVSQLINLAHVGALIDEERWPGLASLLSRVTGRSSVSSLLPAEHQLIAKYADRRHAPA</sequence>
<dbReference type="SFLD" id="SFLDS00019">
    <property type="entry name" value="Glutathione_Transferase_(cytos"/>
    <property type="match status" value="1"/>
</dbReference>
<dbReference type="AlphaFoldDB" id="A0A7V7GVZ0"/>
<dbReference type="Proteomes" id="UP000463138">
    <property type="component" value="Unassembled WGS sequence"/>
</dbReference>
<evidence type="ECO:0000259" key="2">
    <source>
        <dbReference type="PROSITE" id="PS50405"/>
    </source>
</evidence>
<dbReference type="GO" id="GO:0005737">
    <property type="term" value="C:cytoplasm"/>
    <property type="evidence" value="ECO:0007669"/>
    <property type="project" value="TreeGrafter"/>
</dbReference>
<dbReference type="InterPro" id="IPR036282">
    <property type="entry name" value="Glutathione-S-Trfase_C_sf"/>
</dbReference>
<dbReference type="PROSITE" id="PS50405">
    <property type="entry name" value="GST_CTER"/>
    <property type="match status" value="1"/>
</dbReference>
<dbReference type="SUPFAM" id="SSF47616">
    <property type="entry name" value="GST C-terminal domain-like"/>
    <property type="match status" value="1"/>
</dbReference>
<comment type="caution">
    <text evidence="3">The sequence shown here is derived from an EMBL/GenBank/DDBJ whole genome shotgun (WGS) entry which is preliminary data.</text>
</comment>
<protein>
    <submittedName>
        <fullName evidence="3">Glutathione S-transferase family protein</fullName>
    </submittedName>
</protein>
<feature type="domain" description="GST N-terminal" evidence="1">
    <location>
        <begin position="1"/>
        <end position="79"/>
    </location>
</feature>
<dbReference type="Pfam" id="PF13410">
    <property type="entry name" value="GST_C_2"/>
    <property type="match status" value="1"/>
</dbReference>
<dbReference type="Pfam" id="PF13417">
    <property type="entry name" value="GST_N_3"/>
    <property type="match status" value="1"/>
</dbReference>
<evidence type="ECO:0000313" key="3">
    <source>
        <dbReference type="EMBL" id="KAA0696408.1"/>
    </source>
</evidence>
<organism evidence="3 4">
    <name type="scientific">Halopseudomonas laoshanensis</name>
    <dbReference type="NCBI Taxonomy" id="2268758"/>
    <lineage>
        <taxon>Bacteria</taxon>
        <taxon>Pseudomonadati</taxon>
        <taxon>Pseudomonadota</taxon>
        <taxon>Gammaproteobacteria</taxon>
        <taxon>Pseudomonadales</taxon>
        <taxon>Pseudomonadaceae</taxon>
        <taxon>Halopseudomonas</taxon>
    </lineage>
</organism>
<dbReference type="InterPro" id="IPR040079">
    <property type="entry name" value="Glutathione_S-Trfase"/>
</dbReference>